<evidence type="ECO:0008006" key="3">
    <source>
        <dbReference type="Google" id="ProtNLM"/>
    </source>
</evidence>
<sequence>MRMTDRYGGDEGIEQVEAMIQRDGFSRLNSTSNSRVFPPHNRYNWRRFTLRRPTDYDDPSKALSRLKHTTTVTAYQEAFEKLSHMVDDLPENFLVGSFIAGLKDEIRLDVRFKQLMALSETISVHT</sequence>
<organism evidence="1 2">
    <name type="scientific">Dipteronia dyeriana</name>
    <dbReference type="NCBI Taxonomy" id="168575"/>
    <lineage>
        <taxon>Eukaryota</taxon>
        <taxon>Viridiplantae</taxon>
        <taxon>Streptophyta</taxon>
        <taxon>Embryophyta</taxon>
        <taxon>Tracheophyta</taxon>
        <taxon>Spermatophyta</taxon>
        <taxon>Magnoliopsida</taxon>
        <taxon>eudicotyledons</taxon>
        <taxon>Gunneridae</taxon>
        <taxon>Pentapetalae</taxon>
        <taxon>rosids</taxon>
        <taxon>malvids</taxon>
        <taxon>Sapindales</taxon>
        <taxon>Sapindaceae</taxon>
        <taxon>Hippocastanoideae</taxon>
        <taxon>Acereae</taxon>
        <taxon>Dipteronia</taxon>
    </lineage>
</organism>
<evidence type="ECO:0000313" key="1">
    <source>
        <dbReference type="EMBL" id="KAK2649333.1"/>
    </source>
</evidence>
<dbReference type="Proteomes" id="UP001280121">
    <property type="component" value="Unassembled WGS sequence"/>
</dbReference>
<evidence type="ECO:0000313" key="2">
    <source>
        <dbReference type="Proteomes" id="UP001280121"/>
    </source>
</evidence>
<comment type="caution">
    <text evidence="1">The sequence shown here is derived from an EMBL/GenBank/DDBJ whole genome shotgun (WGS) entry which is preliminary data.</text>
</comment>
<proteinExistence type="predicted"/>
<reference evidence="1" key="1">
    <citation type="journal article" date="2023" name="Plant J.">
        <title>Genome sequences and population genomics provide insights into the demographic history, inbreeding, and mutation load of two 'living fossil' tree species of Dipteronia.</title>
        <authorList>
            <person name="Feng Y."/>
            <person name="Comes H.P."/>
            <person name="Chen J."/>
            <person name="Zhu S."/>
            <person name="Lu R."/>
            <person name="Zhang X."/>
            <person name="Li P."/>
            <person name="Qiu J."/>
            <person name="Olsen K.M."/>
            <person name="Qiu Y."/>
        </authorList>
    </citation>
    <scope>NUCLEOTIDE SEQUENCE</scope>
    <source>
        <strain evidence="1">KIB01</strain>
    </source>
</reference>
<accession>A0AAD9U844</accession>
<protein>
    <recommendedName>
        <fullName evidence="3">Retrotransposon gag domain-containing protein</fullName>
    </recommendedName>
</protein>
<name>A0AAD9U844_9ROSI</name>
<keyword evidence="2" id="KW-1185">Reference proteome</keyword>
<gene>
    <name evidence="1" type="ORF">Ddye_016822</name>
</gene>
<dbReference type="EMBL" id="JANJYI010000005">
    <property type="protein sequence ID" value="KAK2649333.1"/>
    <property type="molecule type" value="Genomic_DNA"/>
</dbReference>
<dbReference type="AlphaFoldDB" id="A0AAD9U844"/>